<keyword evidence="2" id="KW-0812">Transmembrane</keyword>
<evidence type="ECO:0000256" key="2">
    <source>
        <dbReference type="ARBA" id="ARBA00023114"/>
    </source>
</evidence>
<keyword evidence="2" id="KW-0813">Transport</keyword>
<keyword evidence="3" id="KW-0732">Signal</keyword>
<reference evidence="5 6" key="1">
    <citation type="submission" date="2020-08" db="EMBL/GenBank/DDBJ databases">
        <title>Genomic Encyclopedia of Type Strains, Phase III (KMG-III): the genomes of soil and plant-associated and newly described type strains.</title>
        <authorList>
            <person name="Whitman W."/>
        </authorList>
    </citation>
    <scope>NUCLEOTIDE SEQUENCE [LARGE SCALE GENOMIC DNA]</scope>
    <source>
        <strain evidence="5 6">CECT 7341</strain>
    </source>
</reference>
<dbReference type="AlphaFoldDB" id="A0A7W5DLY8"/>
<keyword evidence="2" id="KW-0626">Porin</keyword>
<dbReference type="Proteomes" id="UP000563050">
    <property type="component" value="Unassembled WGS sequence"/>
</dbReference>
<comment type="caution">
    <text evidence="5">The sequence shown here is derived from an EMBL/GenBank/DDBJ whole genome shotgun (WGS) entry which is preliminary data.</text>
</comment>
<evidence type="ECO:0000313" key="6">
    <source>
        <dbReference type="Proteomes" id="UP000563050"/>
    </source>
</evidence>
<feature type="signal peptide" evidence="3">
    <location>
        <begin position="1"/>
        <end position="22"/>
    </location>
</feature>
<sequence>MNKTKIIGAILLTLGLTGNALAENGFYGGAGIGQATIDACDGVTSCDDNDTSWKIFGGWEMNANIAFEAAWIDFGEISGSVGGSAVSAEADGWTLAAKGILPLNDQVGVFGKFGTIIWDVKGGGAASGTDDDGTDLMYGLGGQYMFTDQLGIVGEWEWYDIDNDIDLFSIGALFKF</sequence>
<feature type="chain" id="PRO_5030568502" evidence="3">
    <location>
        <begin position="23"/>
        <end position="176"/>
    </location>
</feature>
<dbReference type="GO" id="GO:0046930">
    <property type="term" value="C:pore complex"/>
    <property type="evidence" value="ECO:0007669"/>
    <property type="project" value="UniProtKB-KW"/>
</dbReference>
<organism evidence="5 6">
    <name type="scientific">Halomonas fontilapidosi</name>
    <dbReference type="NCBI Taxonomy" id="616675"/>
    <lineage>
        <taxon>Bacteria</taxon>
        <taxon>Pseudomonadati</taxon>
        <taxon>Pseudomonadota</taxon>
        <taxon>Gammaproteobacteria</taxon>
        <taxon>Oceanospirillales</taxon>
        <taxon>Halomonadaceae</taxon>
        <taxon>Halomonas</taxon>
    </lineage>
</organism>
<feature type="domain" description="Outer membrane protein OmpA-like transmembrane" evidence="4">
    <location>
        <begin position="22"/>
        <end position="159"/>
    </location>
</feature>
<evidence type="ECO:0000256" key="1">
    <source>
        <dbReference type="ARBA" id="ARBA00005710"/>
    </source>
</evidence>
<dbReference type="SUPFAM" id="SSF56925">
    <property type="entry name" value="OMPA-like"/>
    <property type="match status" value="1"/>
</dbReference>
<dbReference type="Pfam" id="PF01389">
    <property type="entry name" value="OmpA_membrane"/>
    <property type="match status" value="1"/>
</dbReference>
<dbReference type="Gene3D" id="2.40.160.20">
    <property type="match status" value="1"/>
</dbReference>
<gene>
    <name evidence="5" type="ORF">FHR95_002918</name>
</gene>
<dbReference type="EMBL" id="JACHXQ010000011">
    <property type="protein sequence ID" value="MBB3185337.1"/>
    <property type="molecule type" value="Genomic_DNA"/>
</dbReference>
<accession>A0A7W5DLY8</accession>
<evidence type="ECO:0000313" key="5">
    <source>
        <dbReference type="EMBL" id="MBB3185337.1"/>
    </source>
</evidence>
<proteinExistence type="inferred from homology"/>
<name>A0A7W5DLY8_9GAMM</name>
<evidence type="ECO:0000256" key="3">
    <source>
        <dbReference type="SAM" id="SignalP"/>
    </source>
</evidence>
<keyword evidence="2" id="KW-0406">Ion transport</keyword>
<dbReference type="GO" id="GO:0009279">
    <property type="term" value="C:cell outer membrane"/>
    <property type="evidence" value="ECO:0007669"/>
    <property type="project" value="InterPro"/>
</dbReference>
<keyword evidence="6" id="KW-1185">Reference proteome</keyword>
<dbReference type="GO" id="GO:0015288">
    <property type="term" value="F:porin activity"/>
    <property type="evidence" value="ECO:0007669"/>
    <property type="project" value="UniProtKB-KW"/>
</dbReference>
<protein>
    <submittedName>
        <fullName evidence="5">OOP family OmpA-OmpF porin</fullName>
    </submittedName>
</protein>
<comment type="similarity">
    <text evidence="1">Belongs to the outer membrane OOP (TC 1.B.6) superfamily. OmpA family.</text>
</comment>
<evidence type="ECO:0000259" key="4">
    <source>
        <dbReference type="Pfam" id="PF01389"/>
    </source>
</evidence>
<dbReference type="RefSeq" id="WP_183314949.1">
    <property type="nucleotide sequence ID" value="NZ_JACHXQ010000011.1"/>
</dbReference>
<dbReference type="InterPro" id="IPR000498">
    <property type="entry name" value="OmpA-like_TM_dom"/>
</dbReference>
<dbReference type="InterPro" id="IPR011250">
    <property type="entry name" value="OMP/PagP_B-barrel"/>
</dbReference>